<organism evidence="3 4">
    <name type="scientific">Mycobacterium tuberculosis (strain CDC 1551 / Oshkosh)</name>
    <dbReference type="NCBI Taxonomy" id="83331"/>
    <lineage>
        <taxon>Bacteria</taxon>
        <taxon>Bacillati</taxon>
        <taxon>Actinomycetota</taxon>
        <taxon>Actinomycetes</taxon>
        <taxon>Mycobacteriales</taxon>
        <taxon>Mycobacteriaceae</taxon>
        <taxon>Mycobacterium</taxon>
        <taxon>Mycobacterium tuberculosis complex</taxon>
    </lineage>
</organism>
<protein>
    <recommendedName>
        <fullName evidence="5">PadR family transcriptional regulator</fullName>
    </recommendedName>
</protein>
<sequence>MGCCPPRQGFLRALLRQCVRLLILDVAHTRRPLGTCVGVHGQYAPSCIAIRLAVYAARMALPHAILVSLCEQASSGYELARRFDRSIGYFWTATHQQIYRTLRVMENNNWVRATTVLQHGRPDKKVYAISDSGRAELARWIAEPLSPTRPGRGSALTDSSTRDIAVKLRGAGYGDVAALYTQVTALRAERVKSLDTYRGIEKRTFADPSALDGAALHQYLVLRGGIRAEESAIDWLDEVAEALQEKR</sequence>
<dbReference type="EMBL" id="AE000516">
    <property type="protein sequence ID" value="AAK45470.1"/>
    <property type="molecule type" value="Genomic_DNA"/>
</dbReference>
<proteinExistence type="predicted"/>
<evidence type="ECO:0000313" key="4">
    <source>
        <dbReference type="Proteomes" id="UP000001020"/>
    </source>
</evidence>
<reference evidence="3 4" key="1">
    <citation type="journal article" date="2002" name="J. Bacteriol.">
        <title>Whole-genome comparison of Mycobacterium tuberculosis clinical and laboratory strains.</title>
        <authorList>
            <person name="Fleischmann R.D."/>
            <person name="Alland D."/>
            <person name="Eisen J.A."/>
            <person name="Carpenter L."/>
            <person name="White O."/>
            <person name="Peterson J."/>
            <person name="DeBoy R."/>
            <person name="Dodson R."/>
            <person name="Gwinn M."/>
            <person name="Haft D."/>
            <person name="Hickey E."/>
            <person name="Kolonay J.F."/>
            <person name="Nelson W.C."/>
            <person name="Umayam L.A."/>
            <person name="Ermolaeva M."/>
            <person name="Salzberg S.L."/>
            <person name="Delcher A."/>
            <person name="Utterback T."/>
            <person name="Weidman J."/>
            <person name="Khouri H."/>
            <person name="Gill J."/>
            <person name="Mikula A."/>
            <person name="Bishai W."/>
            <person name="Jacobs Jr W.R.Jr."/>
            <person name="Venter J.C."/>
            <person name="Fraser C.M."/>
        </authorList>
    </citation>
    <scope>NUCLEOTIDE SEQUENCE [LARGE SCALE GENOMIC DNA]</scope>
    <source>
        <strain evidence="4">CDC 1551 / Oshkosh</strain>
    </source>
</reference>
<dbReference type="AlphaFoldDB" id="Q7D8P4"/>
<dbReference type="Gene3D" id="6.10.140.190">
    <property type="match status" value="1"/>
</dbReference>
<dbReference type="PANTHER" id="PTHR43252">
    <property type="entry name" value="TRANSCRIPTIONAL REGULATOR YQJI"/>
    <property type="match status" value="1"/>
</dbReference>
<gene>
    <name evidence="3" type="ordered locus">MT1213</name>
</gene>
<dbReference type="SUPFAM" id="SSF46785">
    <property type="entry name" value="Winged helix' DNA-binding domain"/>
    <property type="match status" value="1"/>
</dbReference>
<dbReference type="Proteomes" id="UP000001020">
    <property type="component" value="Chromosome"/>
</dbReference>
<dbReference type="InterPro" id="IPR036390">
    <property type="entry name" value="WH_DNA-bd_sf"/>
</dbReference>
<feature type="domain" description="Transcription regulator PadR C-terminal" evidence="2">
    <location>
        <begin position="163"/>
        <end position="243"/>
    </location>
</feature>
<dbReference type="Pfam" id="PF10400">
    <property type="entry name" value="Vir_act_alpha_C"/>
    <property type="match status" value="1"/>
</dbReference>
<evidence type="ECO:0000313" key="3">
    <source>
        <dbReference type="EMBL" id="AAK45470.1"/>
    </source>
</evidence>
<dbReference type="Gene3D" id="1.10.10.10">
    <property type="entry name" value="Winged helix-like DNA-binding domain superfamily/Winged helix DNA-binding domain"/>
    <property type="match status" value="1"/>
</dbReference>
<evidence type="ECO:0000259" key="1">
    <source>
        <dbReference type="Pfam" id="PF03551"/>
    </source>
</evidence>
<dbReference type="PANTHER" id="PTHR43252:SF4">
    <property type="entry name" value="TRANSCRIPTIONAL REGULATORY PROTEIN"/>
    <property type="match status" value="1"/>
</dbReference>
<evidence type="ECO:0000259" key="2">
    <source>
        <dbReference type="Pfam" id="PF10400"/>
    </source>
</evidence>
<keyword evidence="4" id="KW-1185">Reference proteome</keyword>
<dbReference type="InterPro" id="IPR018309">
    <property type="entry name" value="Tscrpt_reg_PadR_C"/>
</dbReference>
<dbReference type="Pfam" id="PF03551">
    <property type="entry name" value="PadR"/>
    <property type="match status" value="1"/>
</dbReference>
<evidence type="ECO:0008006" key="5">
    <source>
        <dbReference type="Google" id="ProtNLM"/>
    </source>
</evidence>
<dbReference type="SMR" id="Q7D8P4"/>
<feature type="domain" description="Transcription regulator PadR N-terminal" evidence="1">
    <location>
        <begin position="65"/>
        <end position="138"/>
    </location>
</feature>
<dbReference type="KEGG" id="mtc:MT1213"/>
<accession>Q7D8P4</accession>
<dbReference type="InterPro" id="IPR036388">
    <property type="entry name" value="WH-like_DNA-bd_sf"/>
</dbReference>
<name>Q7D8P4_MYCTO</name>
<dbReference type="InterPro" id="IPR005149">
    <property type="entry name" value="Tscrpt_reg_PadR_N"/>
</dbReference>
<dbReference type="HOGENOM" id="CLU_089258_1_4_11"/>